<evidence type="ECO:0000313" key="2">
    <source>
        <dbReference type="WBParaSite" id="TMUE_3000011863.1"/>
    </source>
</evidence>
<organism evidence="1 2">
    <name type="scientific">Trichuris muris</name>
    <name type="common">Mouse whipworm</name>
    <dbReference type="NCBI Taxonomy" id="70415"/>
    <lineage>
        <taxon>Eukaryota</taxon>
        <taxon>Metazoa</taxon>
        <taxon>Ecdysozoa</taxon>
        <taxon>Nematoda</taxon>
        <taxon>Enoplea</taxon>
        <taxon>Dorylaimia</taxon>
        <taxon>Trichinellida</taxon>
        <taxon>Trichuridae</taxon>
        <taxon>Trichuris</taxon>
    </lineage>
</organism>
<sequence length="139" mass="15836">MEPSEPCVSILHENVNVVDVAIRMTGLKPRRGLDKIIGFFKVEPLPDRLFENASFSSWNLSSGSLHLMVTVRSKTTGDRRYRYSIAQFPCEIDVHRSKLKAQRSPHDPSHGFLILSLYKREPGCDWKTHFAMHGSLNAQ</sequence>
<dbReference type="WBParaSite" id="TMUE_3000011863.1">
    <property type="protein sequence ID" value="TMUE_3000011863.1"/>
    <property type="gene ID" value="WBGene00292261"/>
</dbReference>
<protein>
    <submittedName>
        <fullName evidence="2">Uncharacterized protein</fullName>
    </submittedName>
</protein>
<name>A0A5S6QXK8_TRIMR</name>
<evidence type="ECO:0000313" key="1">
    <source>
        <dbReference type="Proteomes" id="UP000046395"/>
    </source>
</evidence>
<keyword evidence="1" id="KW-1185">Reference proteome</keyword>
<dbReference type="STRING" id="70415.A0A5S6QXK8"/>
<accession>A0A5S6QXK8</accession>
<reference evidence="2" key="1">
    <citation type="submission" date="2019-12" db="UniProtKB">
        <authorList>
            <consortium name="WormBaseParasite"/>
        </authorList>
    </citation>
    <scope>IDENTIFICATION</scope>
</reference>
<proteinExistence type="predicted"/>
<dbReference type="AlphaFoldDB" id="A0A5S6QXK8"/>
<dbReference type="Proteomes" id="UP000046395">
    <property type="component" value="Unassembled WGS sequence"/>
</dbReference>